<proteinExistence type="predicted"/>
<comment type="caution">
    <text evidence="1">The sequence shown here is derived from an EMBL/GenBank/DDBJ whole genome shotgun (WGS) entry which is preliminary data.</text>
</comment>
<organism evidence="1 2">
    <name type="scientific">Xylaria curta</name>
    <dbReference type="NCBI Taxonomy" id="42375"/>
    <lineage>
        <taxon>Eukaryota</taxon>
        <taxon>Fungi</taxon>
        <taxon>Dikarya</taxon>
        <taxon>Ascomycota</taxon>
        <taxon>Pezizomycotina</taxon>
        <taxon>Sordariomycetes</taxon>
        <taxon>Xylariomycetidae</taxon>
        <taxon>Xylariales</taxon>
        <taxon>Xylariaceae</taxon>
        <taxon>Xylaria</taxon>
    </lineage>
</organism>
<dbReference type="EMBL" id="JAPDGR010003968">
    <property type="protein sequence ID" value="KAJ2969577.1"/>
    <property type="molecule type" value="Genomic_DNA"/>
</dbReference>
<dbReference type="Proteomes" id="UP001143856">
    <property type="component" value="Unassembled WGS sequence"/>
</dbReference>
<sequence length="211" mass="22893">MRFSIAVVLTYVAAASAALNWTLQKAGNPTTDQADAYKRIESAMTLAVARYARFTSASKNIKVYYSPGVPTAEASYNGDLRFGSDRSYMTERTAMHEISHTLGVGQSFGGWSQGRWTSPLNVNTVIPYTSRDTARRSLNAYIEGLRIAAHTRASNIVHSFLWRFNASLRARSEALELSGGIENLRPPLKTTPFVGGGKGALETVRGASPVG</sequence>
<keyword evidence="2" id="KW-1185">Reference proteome</keyword>
<accession>A0ACC1MRD0</accession>
<name>A0ACC1MRD0_9PEZI</name>
<protein>
    <submittedName>
        <fullName evidence="1">Uncharacterized protein</fullName>
    </submittedName>
</protein>
<evidence type="ECO:0000313" key="1">
    <source>
        <dbReference type="EMBL" id="KAJ2969577.1"/>
    </source>
</evidence>
<gene>
    <name evidence="1" type="ORF">NUW58_g9954</name>
</gene>
<evidence type="ECO:0000313" key="2">
    <source>
        <dbReference type="Proteomes" id="UP001143856"/>
    </source>
</evidence>
<reference evidence="1" key="1">
    <citation type="submission" date="2022-10" db="EMBL/GenBank/DDBJ databases">
        <title>Genome Sequence of Xylaria curta.</title>
        <authorList>
            <person name="Buettner E."/>
        </authorList>
    </citation>
    <scope>NUCLEOTIDE SEQUENCE</scope>
    <source>
        <strain evidence="1">Babe10</strain>
    </source>
</reference>